<protein>
    <submittedName>
        <fullName evidence="1">Uncharacterized protein</fullName>
    </submittedName>
</protein>
<accession>A0ACD3AYD3</accession>
<evidence type="ECO:0000313" key="2">
    <source>
        <dbReference type="Proteomes" id="UP000308600"/>
    </source>
</evidence>
<dbReference type="EMBL" id="ML208314">
    <property type="protein sequence ID" value="TFK70366.1"/>
    <property type="molecule type" value="Genomic_DNA"/>
</dbReference>
<sequence>MPVERRKGKSKSKNDSGKRPEKNYEEIKAEAEDTRPLYIKPLRGALIITGLLFLVNGVVFAIWGTATYLKKIEEVTSTPTPGEVDSKLGYRQPFEVLDLPGRGKGLIATRDIEQGELLIKEKPLFVVPPQITTSPTELVASLLGQLPVEGRDAFWNLSYVNFPRELVPEEHPDEVALAIFETNAVSAGDSVGIFPRMARLNHGCSGAFNSVYSWREREGALYVHALKPVKKGEELLTVYTNTKQRRSDRRAYLERHYGFRCACRVCSLEDESSRQSDNRLLAIAEEYQKFSGWGQEQIDGREAIETVKRLWKIEDEEGYWSERGQLAADAAWVAASHSDGSATKQWAELAVKWFTFELGRDSEQVVNLLPAVNHPQKHTAWAQRGAMIVGGPDGL</sequence>
<name>A0ACD3AYD3_9AGAR</name>
<evidence type="ECO:0000313" key="1">
    <source>
        <dbReference type="EMBL" id="TFK70366.1"/>
    </source>
</evidence>
<keyword evidence="2" id="KW-1185">Reference proteome</keyword>
<reference evidence="1 2" key="1">
    <citation type="journal article" date="2019" name="Nat. Ecol. Evol.">
        <title>Megaphylogeny resolves global patterns of mushroom evolution.</title>
        <authorList>
            <person name="Varga T."/>
            <person name="Krizsan K."/>
            <person name="Foldi C."/>
            <person name="Dima B."/>
            <person name="Sanchez-Garcia M."/>
            <person name="Sanchez-Ramirez S."/>
            <person name="Szollosi G.J."/>
            <person name="Szarkandi J.G."/>
            <person name="Papp V."/>
            <person name="Albert L."/>
            <person name="Andreopoulos W."/>
            <person name="Angelini C."/>
            <person name="Antonin V."/>
            <person name="Barry K.W."/>
            <person name="Bougher N.L."/>
            <person name="Buchanan P."/>
            <person name="Buyck B."/>
            <person name="Bense V."/>
            <person name="Catcheside P."/>
            <person name="Chovatia M."/>
            <person name="Cooper J."/>
            <person name="Damon W."/>
            <person name="Desjardin D."/>
            <person name="Finy P."/>
            <person name="Geml J."/>
            <person name="Haridas S."/>
            <person name="Hughes K."/>
            <person name="Justo A."/>
            <person name="Karasinski D."/>
            <person name="Kautmanova I."/>
            <person name="Kiss B."/>
            <person name="Kocsube S."/>
            <person name="Kotiranta H."/>
            <person name="LaButti K.M."/>
            <person name="Lechner B.E."/>
            <person name="Liimatainen K."/>
            <person name="Lipzen A."/>
            <person name="Lukacs Z."/>
            <person name="Mihaltcheva S."/>
            <person name="Morgado L.N."/>
            <person name="Niskanen T."/>
            <person name="Noordeloos M.E."/>
            <person name="Ohm R.A."/>
            <person name="Ortiz-Santana B."/>
            <person name="Ovrebo C."/>
            <person name="Racz N."/>
            <person name="Riley R."/>
            <person name="Savchenko A."/>
            <person name="Shiryaev A."/>
            <person name="Soop K."/>
            <person name="Spirin V."/>
            <person name="Szebenyi C."/>
            <person name="Tomsovsky M."/>
            <person name="Tulloss R.E."/>
            <person name="Uehling J."/>
            <person name="Grigoriev I.V."/>
            <person name="Vagvolgyi C."/>
            <person name="Papp T."/>
            <person name="Martin F.M."/>
            <person name="Miettinen O."/>
            <person name="Hibbett D.S."/>
            <person name="Nagy L.G."/>
        </authorList>
    </citation>
    <scope>NUCLEOTIDE SEQUENCE [LARGE SCALE GENOMIC DNA]</scope>
    <source>
        <strain evidence="1 2">NL-1719</strain>
    </source>
</reference>
<dbReference type="Proteomes" id="UP000308600">
    <property type="component" value="Unassembled WGS sequence"/>
</dbReference>
<proteinExistence type="predicted"/>
<gene>
    <name evidence="1" type="ORF">BDN72DRAFT_856973</name>
</gene>
<organism evidence="1 2">
    <name type="scientific">Pluteus cervinus</name>
    <dbReference type="NCBI Taxonomy" id="181527"/>
    <lineage>
        <taxon>Eukaryota</taxon>
        <taxon>Fungi</taxon>
        <taxon>Dikarya</taxon>
        <taxon>Basidiomycota</taxon>
        <taxon>Agaricomycotina</taxon>
        <taxon>Agaricomycetes</taxon>
        <taxon>Agaricomycetidae</taxon>
        <taxon>Agaricales</taxon>
        <taxon>Pluteineae</taxon>
        <taxon>Pluteaceae</taxon>
        <taxon>Pluteus</taxon>
    </lineage>
</organism>